<dbReference type="EMBL" id="ML119813">
    <property type="protein sequence ID" value="RPA73706.1"/>
    <property type="molecule type" value="Genomic_DNA"/>
</dbReference>
<organism evidence="2 3">
    <name type="scientific">Ascobolus immersus RN42</name>
    <dbReference type="NCBI Taxonomy" id="1160509"/>
    <lineage>
        <taxon>Eukaryota</taxon>
        <taxon>Fungi</taxon>
        <taxon>Dikarya</taxon>
        <taxon>Ascomycota</taxon>
        <taxon>Pezizomycotina</taxon>
        <taxon>Pezizomycetes</taxon>
        <taxon>Pezizales</taxon>
        <taxon>Ascobolaceae</taxon>
        <taxon>Ascobolus</taxon>
    </lineage>
</organism>
<name>A0A3N4HLE0_ASCIM</name>
<keyword evidence="3" id="KW-1185">Reference proteome</keyword>
<gene>
    <name evidence="2" type="ORF">BJ508DRAFT_313575</name>
</gene>
<protein>
    <submittedName>
        <fullName evidence="2">Uncharacterized protein</fullName>
    </submittedName>
</protein>
<dbReference type="AlphaFoldDB" id="A0A3N4HLE0"/>
<accession>A0A3N4HLE0</accession>
<feature type="coiled-coil region" evidence="1">
    <location>
        <begin position="63"/>
        <end position="97"/>
    </location>
</feature>
<reference evidence="2 3" key="1">
    <citation type="journal article" date="2018" name="Nat. Ecol. Evol.">
        <title>Pezizomycetes genomes reveal the molecular basis of ectomycorrhizal truffle lifestyle.</title>
        <authorList>
            <person name="Murat C."/>
            <person name="Payen T."/>
            <person name="Noel B."/>
            <person name="Kuo A."/>
            <person name="Morin E."/>
            <person name="Chen J."/>
            <person name="Kohler A."/>
            <person name="Krizsan K."/>
            <person name="Balestrini R."/>
            <person name="Da Silva C."/>
            <person name="Montanini B."/>
            <person name="Hainaut M."/>
            <person name="Levati E."/>
            <person name="Barry K.W."/>
            <person name="Belfiori B."/>
            <person name="Cichocki N."/>
            <person name="Clum A."/>
            <person name="Dockter R.B."/>
            <person name="Fauchery L."/>
            <person name="Guy J."/>
            <person name="Iotti M."/>
            <person name="Le Tacon F."/>
            <person name="Lindquist E.A."/>
            <person name="Lipzen A."/>
            <person name="Malagnac F."/>
            <person name="Mello A."/>
            <person name="Molinier V."/>
            <person name="Miyauchi S."/>
            <person name="Poulain J."/>
            <person name="Riccioni C."/>
            <person name="Rubini A."/>
            <person name="Sitrit Y."/>
            <person name="Splivallo R."/>
            <person name="Traeger S."/>
            <person name="Wang M."/>
            <person name="Zifcakova L."/>
            <person name="Wipf D."/>
            <person name="Zambonelli A."/>
            <person name="Paolocci F."/>
            <person name="Nowrousian M."/>
            <person name="Ottonello S."/>
            <person name="Baldrian P."/>
            <person name="Spatafora J.W."/>
            <person name="Henrissat B."/>
            <person name="Nagy L.G."/>
            <person name="Aury J.M."/>
            <person name="Wincker P."/>
            <person name="Grigoriev I.V."/>
            <person name="Bonfante P."/>
            <person name="Martin F.M."/>
        </authorList>
    </citation>
    <scope>NUCLEOTIDE SEQUENCE [LARGE SCALE GENOMIC DNA]</scope>
    <source>
        <strain evidence="2 3">RN42</strain>
    </source>
</reference>
<keyword evidence="1" id="KW-0175">Coiled coil</keyword>
<proteinExistence type="predicted"/>
<sequence length="131" mass="14968">MAKQLSQSRIRRLKAKQMAYLLRYALFVSRSVAAFEDEARVNSALGLDTPAMKIDLQPANFSESVTASTIERLEEEVEELEEDLDLARKKLLVTEKMTEITENFDSVPRRLELMAELKDLLDMLEEAAMTN</sequence>
<evidence type="ECO:0000313" key="2">
    <source>
        <dbReference type="EMBL" id="RPA73706.1"/>
    </source>
</evidence>
<dbReference type="Proteomes" id="UP000275078">
    <property type="component" value="Unassembled WGS sequence"/>
</dbReference>
<evidence type="ECO:0000256" key="1">
    <source>
        <dbReference type="SAM" id="Coils"/>
    </source>
</evidence>
<evidence type="ECO:0000313" key="3">
    <source>
        <dbReference type="Proteomes" id="UP000275078"/>
    </source>
</evidence>